<dbReference type="GO" id="GO:0015416">
    <property type="term" value="F:ABC-type phosphonate transporter activity"/>
    <property type="evidence" value="ECO:0007669"/>
    <property type="project" value="InterPro"/>
</dbReference>
<keyword evidence="5 7" id="KW-1133">Transmembrane helix</keyword>
<dbReference type="Gene3D" id="1.10.3720.10">
    <property type="entry name" value="MetI-like"/>
    <property type="match status" value="1"/>
</dbReference>
<dbReference type="EMBL" id="FUIG01000048">
    <property type="protein sequence ID" value="SJM34245.1"/>
    <property type="molecule type" value="Genomic_DNA"/>
</dbReference>
<feature type="domain" description="ABC transmembrane type-1" evidence="8">
    <location>
        <begin position="78"/>
        <end position="261"/>
    </location>
</feature>
<protein>
    <submittedName>
        <fullName evidence="9">Phosphonate ABC transporter, inner membrane subunit</fullName>
    </submittedName>
</protein>
<dbReference type="NCBIfam" id="TIGR01097">
    <property type="entry name" value="PhnE"/>
    <property type="match status" value="1"/>
</dbReference>
<evidence type="ECO:0000256" key="2">
    <source>
        <dbReference type="ARBA" id="ARBA00022448"/>
    </source>
</evidence>
<dbReference type="Pfam" id="PF00528">
    <property type="entry name" value="BPD_transp_1"/>
    <property type="match status" value="1"/>
</dbReference>
<evidence type="ECO:0000256" key="4">
    <source>
        <dbReference type="ARBA" id="ARBA00022692"/>
    </source>
</evidence>
<dbReference type="SUPFAM" id="SSF161098">
    <property type="entry name" value="MetI-like"/>
    <property type="match status" value="1"/>
</dbReference>
<evidence type="ECO:0000256" key="5">
    <source>
        <dbReference type="ARBA" id="ARBA00022989"/>
    </source>
</evidence>
<dbReference type="PROSITE" id="PS50928">
    <property type="entry name" value="ABC_TM1"/>
    <property type="match status" value="1"/>
</dbReference>
<comment type="subcellular location">
    <subcellularLocation>
        <location evidence="1 7">Cell membrane</location>
        <topology evidence="1 7">Multi-pass membrane protein</topology>
    </subcellularLocation>
</comment>
<keyword evidence="4 7" id="KW-0812">Transmembrane</keyword>
<feature type="transmembrane region" description="Helical" evidence="7">
    <location>
        <begin position="82"/>
        <end position="108"/>
    </location>
</feature>
<dbReference type="InterPro" id="IPR035906">
    <property type="entry name" value="MetI-like_sf"/>
</dbReference>
<accession>A0A2P9AT10</accession>
<feature type="transmembrane region" description="Helical" evidence="7">
    <location>
        <begin position="21"/>
        <end position="39"/>
    </location>
</feature>
<dbReference type="Proteomes" id="UP000245698">
    <property type="component" value="Unassembled WGS sequence"/>
</dbReference>
<evidence type="ECO:0000256" key="1">
    <source>
        <dbReference type="ARBA" id="ARBA00004651"/>
    </source>
</evidence>
<dbReference type="InterPro" id="IPR000515">
    <property type="entry name" value="MetI-like"/>
</dbReference>
<evidence type="ECO:0000313" key="10">
    <source>
        <dbReference type="Proteomes" id="UP000245698"/>
    </source>
</evidence>
<dbReference type="RefSeq" id="WP_244603029.1">
    <property type="nucleotide sequence ID" value="NZ_FUIG01000048.1"/>
</dbReference>
<comment type="similarity">
    <text evidence="7">Belongs to the binding-protein-dependent transport system permease family.</text>
</comment>
<keyword evidence="10" id="KW-1185">Reference proteome</keyword>
<feature type="transmembrane region" description="Helical" evidence="7">
    <location>
        <begin position="129"/>
        <end position="153"/>
    </location>
</feature>
<evidence type="ECO:0000256" key="7">
    <source>
        <dbReference type="RuleBase" id="RU363032"/>
    </source>
</evidence>
<name>A0A2P9AT10_9HYPH</name>
<dbReference type="PANTHER" id="PTHR30043">
    <property type="entry name" value="PHOSPHONATES TRANSPORT SYSTEM PERMEASE PROTEIN"/>
    <property type="match status" value="1"/>
</dbReference>
<dbReference type="GO" id="GO:0005886">
    <property type="term" value="C:plasma membrane"/>
    <property type="evidence" value="ECO:0007669"/>
    <property type="project" value="UniProtKB-SubCell"/>
</dbReference>
<dbReference type="AlphaFoldDB" id="A0A2P9AT10"/>
<dbReference type="PANTHER" id="PTHR30043:SF1">
    <property type="entry name" value="ABC TRANSPORT SYSTEM PERMEASE PROTEIN P69"/>
    <property type="match status" value="1"/>
</dbReference>
<evidence type="ECO:0000259" key="8">
    <source>
        <dbReference type="PROSITE" id="PS50928"/>
    </source>
</evidence>
<organism evidence="9 10">
    <name type="scientific">Mesorhizobium delmotii</name>
    <dbReference type="NCBI Taxonomy" id="1631247"/>
    <lineage>
        <taxon>Bacteria</taxon>
        <taxon>Pseudomonadati</taxon>
        <taxon>Pseudomonadota</taxon>
        <taxon>Alphaproteobacteria</taxon>
        <taxon>Hyphomicrobiales</taxon>
        <taxon>Phyllobacteriaceae</taxon>
        <taxon>Mesorhizobium</taxon>
    </lineage>
</organism>
<evidence type="ECO:0000256" key="3">
    <source>
        <dbReference type="ARBA" id="ARBA00022475"/>
    </source>
</evidence>
<evidence type="ECO:0000313" key="9">
    <source>
        <dbReference type="EMBL" id="SJM34245.1"/>
    </source>
</evidence>
<dbReference type="InterPro" id="IPR005769">
    <property type="entry name" value="PhnE/PtxC"/>
</dbReference>
<keyword evidence="3" id="KW-1003">Cell membrane</keyword>
<keyword evidence="2 7" id="KW-0813">Transport</keyword>
<keyword evidence="6 7" id="KW-0472">Membrane</keyword>
<gene>
    <name evidence="9" type="ORF">BQ8482_40027</name>
</gene>
<reference evidence="10" key="1">
    <citation type="submission" date="2016-12" db="EMBL/GenBank/DDBJ databases">
        <authorList>
            <person name="Brunel B."/>
        </authorList>
    </citation>
    <scope>NUCLEOTIDE SEQUENCE [LARGE SCALE GENOMIC DNA]</scope>
</reference>
<dbReference type="CDD" id="cd06261">
    <property type="entry name" value="TM_PBP2"/>
    <property type="match status" value="1"/>
</dbReference>
<evidence type="ECO:0000256" key="6">
    <source>
        <dbReference type="ARBA" id="ARBA00023136"/>
    </source>
</evidence>
<feature type="transmembrane region" description="Helical" evidence="7">
    <location>
        <begin position="240"/>
        <end position="257"/>
    </location>
</feature>
<proteinExistence type="inferred from homology"/>
<sequence>MASTTDIPRQPGMPVRFERPSALAFLLYAVGLGVLIWSLDGTGWSLAELATGLPALGDFFSRAWPPSLERLPSLSSALIETFQMAVAGTVVGAVISIPLAVLSARGLLGSRWLNFAARSVVAIFRTVPDLVWALIFVIAVGLGPFAGTLAIAVDTAGFCGRFFAEAMEDVDKGPAEALQAQGVRRIDTIFCAVMPAATPAFITTTLFALEKAVRSSVVLGLVGAGGIGLELKVSMDMFDYPTAATIILMIFGLVVIVEQVGAHTRTRVMDGH</sequence>